<evidence type="ECO:0000313" key="2">
    <source>
        <dbReference type="Proteomes" id="UP000653099"/>
    </source>
</evidence>
<evidence type="ECO:0008006" key="3">
    <source>
        <dbReference type="Google" id="ProtNLM"/>
    </source>
</evidence>
<proteinExistence type="predicted"/>
<reference evidence="1" key="2">
    <citation type="submission" date="2020-09" db="EMBL/GenBank/DDBJ databases">
        <authorList>
            <person name="Sun Q."/>
            <person name="Ohkuma M."/>
        </authorList>
    </citation>
    <scope>NUCLEOTIDE SEQUENCE</scope>
    <source>
        <strain evidence="1">JCM 14359</strain>
    </source>
</reference>
<dbReference type="OrthoDB" id="189643at2157"/>
<protein>
    <recommendedName>
        <fullName evidence="3">Small CPxCG-related zinc finger protein</fullName>
    </recommendedName>
</protein>
<organism evidence="1 2">
    <name type="scientific">Halobellus salinus</name>
    <dbReference type="NCBI Taxonomy" id="931585"/>
    <lineage>
        <taxon>Archaea</taxon>
        <taxon>Methanobacteriati</taxon>
        <taxon>Methanobacteriota</taxon>
        <taxon>Stenosarchaea group</taxon>
        <taxon>Halobacteria</taxon>
        <taxon>Halobacteriales</taxon>
        <taxon>Haloferacaceae</taxon>
        <taxon>Halobellus</taxon>
    </lineage>
</organism>
<name>A0A830EBN2_9EURY</name>
<evidence type="ECO:0000313" key="1">
    <source>
        <dbReference type="EMBL" id="GGJ09404.1"/>
    </source>
</evidence>
<reference evidence="1" key="1">
    <citation type="journal article" date="2014" name="Int. J. Syst. Evol. Microbiol.">
        <title>Complete genome sequence of Corynebacterium casei LMG S-19264T (=DSM 44701T), isolated from a smear-ripened cheese.</title>
        <authorList>
            <consortium name="US DOE Joint Genome Institute (JGI-PGF)"/>
            <person name="Walter F."/>
            <person name="Albersmeier A."/>
            <person name="Kalinowski J."/>
            <person name="Ruckert C."/>
        </authorList>
    </citation>
    <scope>NUCLEOTIDE SEQUENCE</scope>
    <source>
        <strain evidence="1">JCM 14359</strain>
    </source>
</reference>
<dbReference type="EMBL" id="BMOC01000011">
    <property type="protein sequence ID" value="GGJ09404.1"/>
    <property type="molecule type" value="Genomic_DNA"/>
</dbReference>
<dbReference type="RefSeq" id="WP_188787175.1">
    <property type="nucleotide sequence ID" value="NZ_BMOC01000011.1"/>
</dbReference>
<gene>
    <name evidence="1" type="ORF">GCM10008995_19060</name>
</gene>
<sequence length="52" mass="5757">MPATKEIKCTSDECELDMFENHYTYDISEDHSVADLSCPLCGGTACLDVIEL</sequence>
<dbReference type="Pfam" id="PF24440">
    <property type="entry name" value="DUF7559"/>
    <property type="match status" value="1"/>
</dbReference>
<accession>A0A830EBN2</accession>
<dbReference type="Proteomes" id="UP000653099">
    <property type="component" value="Unassembled WGS sequence"/>
</dbReference>
<dbReference type="InterPro" id="IPR055981">
    <property type="entry name" value="DUF7559"/>
</dbReference>
<keyword evidence="2" id="KW-1185">Reference proteome</keyword>
<dbReference type="AlphaFoldDB" id="A0A830EBN2"/>
<comment type="caution">
    <text evidence="1">The sequence shown here is derived from an EMBL/GenBank/DDBJ whole genome shotgun (WGS) entry which is preliminary data.</text>
</comment>